<gene>
    <name evidence="11" type="ORF">MGAL_10B058625</name>
</gene>
<dbReference type="PANTHER" id="PTHR11214">
    <property type="entry name" value="BETA-1,3-N-ACETYLGLUCOSAMINYLTRANSFERASE"/>
    <property type="match status" value="1"/>
</dbReference>
<dbReference type="AlphaFoldDB" id="A0A8B6C7L8"/>
<dbReference type="EMBL" id="UYJE01001265">
    <property type="protein sequence ID" value="VDI00677.1"/>
    <property type="molecule type" value="Genomic_DNA"/>
</dbReference>
<dbReference type="GO" id="GO:0016758">
    <property type="term" value="F:hexosyltransferase activity"/>
    <property type="evidence" value="ECO:0007669"/>
    <property type="project" value="InterPro"/>
</dbReference>
<evidence type="ECO:0000256" key="7">
    <source>
        <dbReference type="ARBA" id="ARBA00022989"/>
    </source>
</evidence>
<evidence type="ECO:0000313" key="12">
    <source>
        <dbReference type="Proteomes" id="UP000596742"/>
    </source>
</evidence>
<dbReference type="OrthoDB" id="2499658at2759"/>
<keyword evidence="3 10" id="KW-0328">Glycosyltransferase</keyword>
<keyword evidence="9" id="KW-0472">Membrane</keyword>
<keyword evidence="6" id="KW-0735">Signal-anchor</keyword>
<proteinExistence type="inferred from homology"/>
<dbReference type="GO" id="GO:0006493">
    <property type="term" value="P:protein O-linked glycosylation"/>
    <property type="evidence" value="ECO:0007669"/>
    <property type="project" value="TreeGrafter"/>
</dbReference>
<keyword evidence="4" id="KW-0808">Transferase</keyword>
<dbReference type="Pfam" id="PF01762">
    <property type="entry name" value="Galactosyl_T"/>
    <property type="match status" value="1"/>
</dbReference>
<dbReference type="EC" id="2.4.1.-" evidence="10"/>
<evidence type="ECO:0000256" key="5">
    <source>
        <dbReference type="ARBA" id="ARBA00022692"/>
    </source>
</evidence>
<evidence type="ECO:0000313" key="11">
    <source>
        <dbReference type="EMBL" id="VDI00677.1"/>
    </source>
</evidence>
<comment type="similarity">
    <text evidence="2 10">Belongs to the glycosyltransferase 31 family.</text>
</comment>
<evidence type="ECO:0000256" key="9">
    <source>
        <dbReference type="ARBA" id="ARBA00023136"/>
    </source>
</evidence>
<organism evidence="11 12">
    <name type="scientific">Mytilus galloprovincialis</name>
    <name type="common">Mediterranean mussel</name>
    <dbReference type="NCBI Taxonomy" id="29158"/>
    <lineage>
        <taxon>Eukaryota</taxon>
        <taxon>Metazoa</taxon>
        <taxon>Spiralia</taxon>
        <taxon>Lophotrochozoa</taxon>
        <taxon>Mollusca</taxon>
        <taxon>Bivalvia</taxon>
        <taxon>Autobranchia</taxon>
        <taxon>Pteriomorphia</taxon>
        <taxon>Mytilida</taxon>
        <taxon>Mytiloidea</taxon>
        <taxon>Mytilidae</taxon>
        <taxon>Mytilinae</taxon>
        <taxon>Mytilus</taxon>
    </lineage>
</organism>
<dbReference type="InterPro" id="IPR002659">
    <property type="entry name" value="Glyco_trans_31"/>
</dbReference>
<sequence length="253" mass="29239">MKEGCQVRNLSERVLTEVDIGANVLVIIPHVDPEKVDHCNLMTVVTDKEEHAYQLEIKYGVLHGLYNRNQFELSDSNFIMFIAFQSVNNDNKIYFSKALSSNLTAKVPNTNIEKIIFDIQYNGSYNVNPLNEFHEKSAYRINPAFTMCETFNCDSLKIIFMVKSHVLNIGQIVAIRRTWGGMTTLRSRTIFIVGYLDGIDHLIQLESNHYKDILQLNLPDQYDNLVYKTIYSLLWLVHVNIKAEFIHFLITTV</sequence>
<accession>A0A8B6C7L8</accession>
<comment type="caution">
    <text evidence="11">The sequence shown here is derived from an EMBL/GenBank/DDBJ whole genome shotgun (WGS) entry which is preliminary data.</text>
</comment>
<reference evidence="11" key="1">
    <citation type="submission" date="2018-11" db="EMBL/GenBank/DDBJ databases">
        <authorList>
            <person name="Alioto T."/>
            <person name="Alioto T."/>
        </authorList>
    </citation>
    <scope>NUCLEOTIDE SEQUENCE</scope>
</reference>
<keyword evidence="8 10" id="KW-0333">Golgi apparatus</keyword>
<evidence type="ECO:0000256" key="6">
    <source>
        <dbReference type="ARBA" id="ARBA00022968"/>
    </source>
</evidence>
<keyword evidence="12" id="KW-1185">Reference proteome</keyword>
<evidence type="ECO:0000256" key="3">
    <source>
        <dbReference type="ARBA" id="ARBA00022676"/>
    </source>
</evidence>
<evidence type="ECO:0000256" key="1">
    <source>
        <dbReference type="ARBA" id="ARBA00004323"/>
    </source>
</evidence>
<evidence type="ECO:0000256" key="10">
    <source>
        <dbReference type="RuleBase" id="RU363063"/>
    </source>
</evidence>
<dbReference type="Proteomes" id="UP000596742">
    <property type="component" value="Unassembled WGS sequence"/>
</dbReference>
<evidence type="ECO:0000256" key="8">
    <source>
        <dbReference type="ARBA" id="ARBA00023034"/>
    </source>
</evidence>
<keyword evidence="5" id="KW-0812">Transmembrane</keyword>
<evidence type="ECO:0000256" key="2">
    <source>
        <dbReference type="ARBA" id="ARBA00008661"/>
    </source>
</evidence>
<dbReference type="GO" id="GO:0000139">
    <property type="term" value="C:Golgi membrane"/>
    <property type="evidence" value="ECO:0007669"/>
    <property type="project" value="UniProtKB-SubCell"/>
</dbReference>
<comment type="subcellular location">
    <subcellularLocation>
        <location evidence="1 10">Golgi apparatus membrane</location>
        <topology evidence="1 10">Single-pass type II membrane protein</topology>
    </subcellularLocation>
</comment>
<evidence type="ECO:0000256" key="4">
    <source>
        <dbReference type="ARBA" id="ARBA00022679"/>
    </source>
</evidence>
<keyword evidence="7" id="KW-1133">Transmembrane helix</keyword>
<dbReference type="PANTHER" id="PTHR11214:SF3">
    <property type="entry name" value="BETA-1,3-GALACTOSYLTRANSFERASE 6"/>
    <property type="match status" value="1"/>
</dbReference>
<protein>
    <recommendedName>
        <fullName evidence="10">Hexosyltransferase</fullName>
        <ecNumber evidence="10">2.4.1.-</ecNumber>
    </recommendedName>
</protein>
<name>A0A8B6C7L8_MYTGA</name>